<name>A0A1V4SKQ8_RUMHU</name>
<evidence type="ECO:0000313" key="1">
    <source>
        <dbReference type="EMBL" id="OPX44478.1"/>
    </source>
</evidence>
<proteinExistence type="predicted"/>
<keyword evidence="2" id="KW-1185">Reference proteome</keyword>
<dbReference type="RefSeq" id="WP_080063922.1">
    <property type="nucleotide sequence ID" value="NZ_MZGX01000008.1"/>
</dbReference>
<dbReference type="Gene3D" id="3.40.50.1820">
    <property type="entry name" value="alpha/beta hydrolase"/>
    <property type="match status" value="1"/>
</dbReference>
<dbReference type="EMBL" id="MZGX01000008">
    <property type="protein sequence ID" value="OPX44478.1"/>
    <property type="molecule type" value="Genomic_DNA"/>
</dbReference>
<dbReference type="OrthoDB" id="9803578at2"/>
<organism evidence="1 2">
    <name type="scientific">Ruminiclostridium hungatei</name>
    <name type="common">Clostridium hungatei</name>
    <dbReference type="NCBI Taxonomy" id="48256"/>
    <lineage>
        <taxon>Bacteria</taxon>
        <taxon>Bacillati</taxon>
        <taxon>Bacillota</taxon>
        <taxon>Clostridia</taxon>
        <taxon>Eubacteriales</taxon>
        <taxon>Oscillospiraceae</taxon>
        <taxon>Ruminiclostridium</taxon>
    </lineage>
</organism>
<accession>A0A1V4SKQ8</accession>
<dbReference type="PANTHER" id="PTHR48098">
    <property type="entry name" value="ENTEROCHELIN ESTERASE-RELATED"/>
    <property type="match status" value="1"/>
</dbReference>
<dbReference type="Pfam" id="PF00756">
    <property type="entry name" value="Esterase"/>
    <property type="match status" value="1"/>
</dbReference>
<dbReference type="Proteomes" id="UP000191554">
    <property type="component" value="Unassembled WGS sequence"/>
</dbReference>
<dbReference type="InterPro" id="IPR050583">
    <property type="entry name" value="Mycobacterial_A85_antigen"/>
</dbReference>
<dbReference type="STRING" id="48256.CLHUN_14710"/>
<comment type="caution">
    <text evidence="1">The sequence shown here is derived from an EMBL/GenBank/DDBJ whole genome shotgun (WGS) entry which is preliminary data.</text>
</comment>
<dbReference type="AlphaFoldDB" id="A0A1V4SKQ8"/>
<reference evidence="1 2" key="1">
    <citation type="submission" date="2017-03" db="EMBL/GenBank/DDBJ databases">
        <title>Genome sequence of Clostridium hungatei DSM 14427.</title>
        <authorList>
            <person name="Poehlein A."/>
            <person name="Daniel R."/>
        </authorList>
    </citation>
    <scope>NUCLEOTIDE SEQUENCE [LARGE SCALE GENOMIC DNA]</scope>
    <source>
        <strain evidence="1 2">DSM 14427</strain>
    </source>
</reference>
<dbReference type="InterPro" id="IPR029058">
    <property type="entry name" value="AB_hydrolase_fold"/>
</dbReference>
<protein>
    <submittedName>
        <fullName evidence="1">Enterobactin/ferric enterobactin esterase</fullName>
    </submittedName>
</protein>
<dbReference type="GO" id="GO:0016747">
    <property type="term" value="F:acyltransferase activity, transferring groups other than amino-acyl groups"/>
    <property type="evidence" value="ECO:0007669"/>
    <property type="project" value="TreeGrafter"/>
</dbReference>
<sequence>MAFLQVNYFSKALNRHVSFNALIPVDDYNTPEQEKEIRPFRSLYLLHGYTGSYMDWICGSRIQEFAMKNNLAVFMPSGDNNFYLDDTDIGALYGEFVGKELVETTRQMFRLSEKRDDTYIGGYSMGGYGAVRNGLKYSENFSRIIALSSALITRGIAGIPVDFKGPVADYPYYRRVFGDLDQLIGSDKDPEALIDELKGRKAEIPQIYMACGTEDFLLEENRQFHDFLVSRNIMHTYVEDSGVHDWNFWNTYIEKGISWIVEG</sequence>
<evidence type="ECO:0000313" key="2">
    <source>
        <dbReference type="Proteomes" id="UP000191554"/>
    </source>
</evidence>
<dbReference type="PANTHER" id="PTHR48098:SF1">
    <property type="entry name" value="DIACYLGLYCEROL ACYLTRANSFERASE_MYCOLYLTRANSFERASE AG85A"/>
    <property type="match status" value="1"/>
</dbReference>
<dbReference type="InterPro" id="IPR000801">
    <property type="entry name" value="Esterase-like"/>
</dbReference>
<dbReference type="SUPFAM" id="SSF53474">
    <property type="entry name" value="alpha/beta-Hydrolases"/>
    <property type="match status" value="1"/>
</dbReference>
<gene>
    <name evidence="1" type="ORF">CLHUN_14710</name>
</gene>